<keyword evidence="4 12" id="KW-0812">Transmembrane</keyword>
<evidence type="ECO:0000256" key="6">
    <source>
        <dbReference type="ARBA" id="ARBA00022741"/>
    </source>
</evidence>
<dbReference type="FunFam" id="2.60.120.430:FF:000003">
    <property type="entry name" value="FERONIA receptor-like kinase"/>
    <property type="match status" value="1"/>
</dbReference>
<dbReference type="Proteomes" id="UP000324705">
    <property type="component" value="Chromosome 2A"/>
</dbReference>
<keyword evidence="11" id="KW-0325">Glycoprotein</keyword>
<keyword evidence="9 12" id="KW-1133">Transmembrane helix</keyword>
<evidence type="ECO:0000256" key="7">
    <source>
        <dbReference type="ARBA" id="ARBA00022777"/>
    </source>
</evidence>
<dbReference type="Gene3D" id="2.60.120.430">
    <property type="entry name" value="Galactose-binding lectin"/>
    <property type="match status" value="2"/>
</dbReference>
<keyword evidence="6" id="KW-0547">Nucleotide-binding</keyword>
<dbReference type="Pfam" id="PF12819">
    <property type="entry name" value="Malectin_like"/>
    <property type="match status" value="1"/>
</dbReference>
<accession>A0A9R1RCM0</accession>
<protein>
    <recommendedName>
        <fullName evidence="14">Malectin-like domain-containing protein</fullName>
    </recommendedName>
</protein>
<feature type="chain" id="PRO_5040274267" description="Malectin-like domain-containing protein" evidence="13">
    <location>
        <begin position="19"/>
        <end position="477"/>
    </location>
</feature>
<dbReference type="GO" id="GO:0004674">
    <property type="term" value="F:protein serine/threonine kinase activity"/>
    <property type="evidence" value="ECO:0007669"/>
    <property type="project" value="UniProtKB-KW"/>
</dbReference>
<sequence>MAMARCLLLLAIVSLAAAEGGGNNSTDSAGQVRLSCGASAPATDSDGRAWEGDSTSKFLASTNAGVAARASYQDPPLPSSVPYVTARVFASSHTYTFLVSPGRVFLRLYFYPADYGNRSASGALFGVTAGGVTLLRDFNASQAALALDAAYLVREFSLNVSSGGKLDVTFAPSPGASSHYAFVNGIEIVPTPDVFTAPVPTFANGGRPDRMPIRFYRTWNTDIPYIFGAAVGVSFEKDSNVTIQYPPSVPPHIAPEGVYASARSMGPYAQINLNYNLTWILPVDSGFYYLLRFHFCEVLYPITKVNQRSFFIYINNQTAQEQMDVIGRSGGIGVPVYTDYLVVTTGSGQTDMWVALHPDLSSRPEYFDAILNGLEVFKLQTYGSNNLAGANLPIPQKQPYQGEFKRKSAVAAAVGGAVAGGLLAVLIGCLCACGICRRGRKATSVVVCEPEAVPEQPAHHGLLSSTKSSALFKSGQT</sequence>
<evidence type="ECO:0000256" key="11">
    <source>
        <dbReference type="ARBA" id="ARBA00023180"/>
    </source>
</evidence>
<evidence type="ECO:0000256" key="8">
    <source>
        <dbReference type="ARBA" id="ARBA00022840"/>
    </source>
</evidence>
<feature type="transmembrane region" description="Helical" evidence="12">
    <location>
        <begin position="409"/>
        <end position="435"/>
    </location>
</feature>
<feature type="domain" description="Malectin-like" evidence="14">
    <location>
        <begin position="34"/>
        <end position="378"/>
    </location>
</feature>
<keyword evidence="8" id="KW-0067">ATP-binding</keyword>
<evidence type="ECO:0000256" key="9">
    <source>
        <dbReference type="ARBA" id="ARBA00022989"/>
    </source>
</evidence>
<dbReference type="InterPro" id="IPR024788">
    <property type="entry name" value="Malectin-like_Carb-bd_dom"/>
</dbReference>
<evidence type="ECO:0000256" key="2">
    <source>
        <dbReference type="ARBA" id="ARBA00022527"/>
    </source>
</evidence>
<evidence type="ECO:0000256" key="10">
    <source>
        <dbReference type="ARBA" id="ARBA00023136"/>
    </source>
</evidence>
<evidence type="ECO:0000256" key="3">
    <source>
        <dbReference type="ARBA" id="ARBA00022679"/>
    </source>
</evidence>
<evidence type="ECO:0000256" key="12">
    <source>
        <dbReference type="SAM" id="Phobius"/>
    </source>
</evidence>
<keyword evidence="5 13" id="KW-0732">Signal</keyword>
<organism evidence="15 16">
    <name type="scientific">Triticum turgidum subsp. durum</name>
    <name type="common">Durum wheat</name>
    <name type="synonym">Triticum durum</name>
    <dbReference type="NCBI Taxonomy" id="4567"/>
    <lineage>
        <taxon>Eukaryota</taxon>
        <taxon>Viridiplantae</taxon>
        <taxon>Streptophyta</taxon>
        <taxon>Embryophyta</taxon>
        <taxon>Tracheophyta</taxon>
        <taxon>Spermatophyta</taxon>
        <taxon>Magnoliopsida</taxon>
        <taxon>Liliopsida</taxon>
        <taxon>Poales</taxon>
        <taxon>Poaceae</taxon>
        <taxon>BOP clade</taxon>
        <taxon>Pooideae</taxon>
        <taxon>Triticodae</taxon>
        <taxon>Triticeae</taxon>
        <taxon>Triticinae</taxon>
        <taxon>Triticum</taxon>
    </lineage>
</organism>
<gene>
    <name evidence="15" type="ORF">TRITD_2Av1G257420</name>
</gene>
<proteinExistence type="predicted"/>
<dbReference type="GO" id="GO:0004714">
    <property type="term" value="F:transmembrane receptor protein tyrosine kinase activity"/>
    <property type="evidence" value="ECO:0007669"/>
    <property type="project" value="InterPro"/>
</dbReference>
<keyword evidence="7" id="KW-0418">Kinase</keyword>
<keyword evidence="3" id="KW-0808">Transferase</keyword>
<keyword evidence="2" id="KW-0723">Serine/threonine-protein kinase</keyword>
<dbReference type="Gramene" id="TRITD2Av1G257420.2">
    <property type="protein sequence ID" value="TRITD2Av1G257420.2"/>
    <property type="gene ID" value="TRITD2Av1G257420"/>
</dbReference>
<dbReference type="FunFam" id="2.60.120.430:FF:000007">
    <property type="entry name" value="FERONIA receptor-like kinase"/>
    <property type="match status" value="1"/>
</dbReference>
<evidence type="ECO:0000256" key="13">
    <source>
        <dbReference type="SAM" id="SignalP"/>
    </source>
</evidence>
<name>A0A9R1RCM0_TRITD</name>
<reference evidence="15 16" key="1">
    <citation type="submission" date="2017-09" db="EMBL/GenBank/DDBJ databases">
        <authorList>
            <consortium name="International Durum Wheat Genome Sequencing Consortium (IDWGSC)"/>
            <person name="Milanesi L."/>
        </authorList>
    </citation>
    <scope>NUCLEOTIDE SEQUENCE [LARGE SCALE GENOMIC DNA]</scope>
    <source>
        <strain evidence="16">cv. Svevo</strain>
    </source>
</reference>
<evidence type="ECO:0000256" key="4">
    <source>
        <dbReference type="ARBA" id="ARBA00022692"/>
    </source>
</evidence>
<feature type="signal peptide" evidence="13">
    <location>
        <begin position="1"/>
        <end position="18"/>
    </location>
</feature>
<dbReference type="PANTHER" id="PTHR34590:SF5">
    <property type="entry name" value="OS04G0586500 PROTEIN"/>
    <property type="match status" value="1"/>
</dbReference>
<dbReference type="GO" id="GO:0005524">
    <property type="term" value="F:ATP binding"/>
    <property type="evidence" value="ECO:0007669"/>
    <property type="project" value="UniProtKB-KW"/>
</dbReference>
<dbReference type="AlphaFoldDB" id="A0A9R1RCM0"/>
<dbReference type="PANTHER" id="PTHR34590">
    <property type="entry name" value="OS03G0124300 PROTEIN-RELATED"/>
    <property type="match status" value="1"/>
</dbReference>
<evidence type="ECO:0000256" key="5">
    <source>
        <dbReference type="ARBA" id="ARBA00022729"/>
    </source>
</evidence>
<dbReference type="EMBL" id="LT934113">
    <property type="protein sequence ID" value="VAH36460.1"/>
    <property type="molecule type" value="Genomic_DNA"/>
</dbReference>
<evidence type="ECO:0000259" key="14">
    <source>
        <dbReference type="Pfam" id="PF12819"/>
    </source>
</evidence>
<keyword evidence="16" id="KW-1185">Reference proteome</keyword>
<evidence type="ECO:0000313" key="15">
    <source>
        <dbReference type="EMBL" id="VAH36460.1"/>
    </source>
</evidence>
<dbReference type="InterPro" id="IPR045272">
    <property type="entry name" value="ANXUR1/2-like"/>
</dbReference>
<evidence type="ECO:0000313" key="16">
    <source>
        <dbReference type="Proteomes" id="UP000324705"/>
    </source>
</evidence>
<evidence type="ECO:0000256" key="1">
    <source>
        <dbReference type="ARBA" id="ARBA00004479"/>
    </source>
</evidence>
<comment type="subcellular location">
    <subcellularLocation>
        <location evidence="1">Membrane</location>
        <topology evidence="1">Single-pass type I membrane protein</topology>
    </subcellularLocation>
</comment>
<keyword evidence="10 12" id="KW-0472">Membrane</keyword>
<dbReference type="GO" id="GO:0016020">
    <property type="term" value="C:membrane"/>
    <property type="evidence" value="ECO:0007669"/>
    <property type="project" value="UniProtKB-SubCell"/>
</dbReference>